<gene>
    <name evidence="4" type="ORF">SG34_024105</name>
</gene>
<dbReference type="GO" id="GO:0005509">
    <property type="term" value="F:calcium ion binding"/>
    <property type="evidence" value="ECO:0007669"/>
    <property type="project" value="InterPro"/>
</dbReference>
<dbReference type="PROSITE" id="PS50222">
    <property type="entry name" value="EF_HAND_2"/>
    <property type="match status" value="1"/>
</dbReference>
<evidence type="ECO:0000313" key="5">
    <source>
        <dbReference type="Proteomes" id="UP000032352"/>
    </source>
</evidence>
<name>A0AAE9Z058_9GAMM</name>
<evidence type="ECO:0000256" key="1">
    <source>
        <dbReference type="SAM" id="MobiDB-lite"/>
    </source>
</evidence>
<keyword evidence="2" id="KW-0732">Signal</keyword>
<sequence>MKAIKLFMALSLTAAALATTAHAAKAKDNFSQLDNDQNGVITKGEASGDTELTNNFNQWDKDQDGQLSKEEYSAYIQAS</sequence>
<dbReference type="KEGG" id="tvd:SG34_024105"/>
<dbReference type="SUPFAM" id="SSF47473">
    <property type="entry name" value="EF-hand"/>
    <property type="match status" value="1"/>
</dbReference>
<dbReference type="EMBL" id="CP059733">
    <property type="protein sequence ID" value="WDE04391.1"/>
    <property type="molecule type" value="Genomic_DNA"/>
</dbReference>
<dbReference type="Gene3D" id="1.10.238.10">
    <property type="entry name" value="EF-hand"/>
    <property type="match status" value="1"/>
</dbReference>
<dbReference type="RefSeq" id="WP_044841968.1">
    <property type="nucleotide sequence ID" value="NZ_CP059733.1"/>
</dbReference>
<evidence type="ECO:0000256" key="2">
    <source>
        <dbReference type="SAM" id="SignalP"/>
    </source>
</evidence>
<protein>
    <submittedName>
        <fullName evidence="4">EF-hand domain-containing protein</fullName>
    </submittedName>
</protein>
<reference evidence="4 5" key="2">
    <citation type="journal article" date="2022" name="Mar. Drugs">
        <title>Bioassay-Guided Fractionation Leads to the Detection of Cholic Acid Generated by the Rare Thalassomonas sp.</title>
        <authorList>
            <person name="Pheiffer F."/>
            <person name="Schneider Y.K."/>
            <person name="Hansen E.H."/>
            <person name="Andersen J.H."/>
            <person name="Isaksson J."/>
            <person name="Busche T."/>
            <person name="R C."/>
            <person name="Kalinowski J."/>
            <person name="Zyl L.V."/>
            <person name="Trindade M."/>
        </authorList>
    </citation>
    <scope>NUCLEOTIDE SEQUENCE [LARGE SCALE GENOMIC DNA]</scope>
    <source>
        <strain evidence="4 5">XOM25</strain>
    </source>
</reference>
<evidence type="ECO:0000259" key="3">
    <source>
        <dbReference type="PROSITE" id="PS50222"/>
    </source>
</evidence>
<feature type="domain" description="EF-hand" evidence="3">
    <location>
        <begin position="47"/>
        <end position="79"/>
    </location>
</feature>
<dbReference type="InterPro" id="IPR011992">
    <property type="entry name" value="EF-hand-dom_pair"/>
</dbReference>
<dbReference type="InterPro" id="IPR002048">
    <property type="entry name" value="EF_hand_dom"/>
</dbReference>
<dbReference type="Pfam" id="PF13202">
    <property type="entry name" value="EF-hand_5"/>
    <property type="match status" value="2"/>
</dbReference>
<organism evidence="4 5">
    <name type="scientific">Thalassomonas viridans</name>
    <dbReference type="NCBI Taxonomy" id="137584"/>
    <lineage>
        <taxon>Bacteria</taxon>
        <taxon>Pseudomonadati</taxon>
        <taxon>Pseudomonadota</taxon>
        <taxon>Gammaproteobacteria</taxon>
        <taxon>Alteromonadales</taxon>
        <taxon>Colwelliaceae</taxon>
        <taxon>Thalassomonas</taxon>
    </lineage>
</organism>
<dbReference type="InterPro" id="IPR018247">
    <property type="entry name" value="EF_Hand_1_Ca_BS"/>
</dbReference>
<evidence type="ECO:0000313" key="4">
    <source>
        <dbReference type="EMBL" id="WDE04391.1"/>
    </source>
</evidence>
<dbReference type="AlphaFoldDB" id="A0AAE9Z058"/>
<proteinExistence type="predicted"/>
<feature type="signal peptide" evidence="2">
    <location>
        <begin position="1"/>
        <end position="23"/>
    </location>
</feature>
<reference evidence="4 5" key="1">
    <citation type="journal article" date="2015" name="Genome Announc.">
        <title>Draft Genome Sequences of Marine Isolates of Thalassomonas viridans and Thalassomonas actiniarum.</title>
        <authorList>
            <person name="Olonade I."/>
            <person name="van Zyl L.J."/>
            <person name="Trindade M."/>
        </authorList>
    </citation>
    <scope>NUCLEOTIDE SEQUENCE [LARGE SCALE GENOMIC DNA]</scope>
    <source>
        <strain evidence="4 5">XOM25</strain>
    </source>
</reference>
<feature type="compositionally biased region" description="Basic and acidic residues" evidence="1">
    <location>
        <begin position="59"/>
        <end position="68"/>
    </location>
</feature>
<dbReference type="PROSITE" id="PS00018">
    <property type="entry name" value="EF_HAND_1"/>
    <property type="match status" value="1"/>
</dbReference>
<feature type="chain" id="PRO_5042124023" evidence="2">
    <location>
        <begin position="24"/>
        <end position="79"/>
    </location>
</feature>
<accession>A0AAE9Z058</accession>
<dbReference type="Proteomes" id="UP000032352">
    <property type="component" value="Chromosome"/>
</dbReference>
<keyword evidence="5" id="KW-1185">Reference proteome</keyword>
<feature type="region of interest" description="Disordered" evidence="1">
    <location>
        <begin position="44"/>
        <end position="68"/>
    </location>
</feature>